<reference evidence="10 11" key="1">
    <citation type="journal article" date="2023" name="Int. J. Syst. Evol. Microbiol.">
        <title>Terrisporobacter hibernicus sp. nov., isolated from bovine faeces in Northern Ireland.</title>
        <authorList>
            <person name="Mitchell M."/>
            <person name="Nguyen S.V."/>
            <person name="Connor M."/>
            <person name="Fairley D.J."/>
            <person name="Donoghue O."/>
            <person name="Marshall H."/>
            <person name="Koolman L."/>
            <person name="McMullan G."/>
            <person name="Schaffer K.E."/>
            <person name="McGrath J.W."/>
            <person name="Fanning S."/>
        </authorList>
    </citation>
    <scope>NUCLEOTIDE SEQUENCE [LARGE SCALE GENOMIC DNA]</scope>
    <source>
        <strain evidence="10 11">MCA3</strain>
        <plasmid evidence="10 11">unnamed</plasmid>
    </source>
</reference>
<evidence type="ECO:0000256" key="1">
    <source>
        <dbReference type="ARBA" id="ARBA00022448"/>
    </source>
</evidence>
<keyword evidence="2" id="KW-0004">4Fe-4S</keyword>
<evidence type="ECO:0000256" key="6">
    <source>
        <dbReference type="ARBA" id="ARBA00023004"/>
    </source>
</evidence>
<dbReference type="GO" id="GO:0016020">
    <property type="term" value="C:membrane"/>
    <property type="evidence" value="ECO:0007669"/>
    <property type="project" value="InterPro"/>
</dbReference>
<keyword evidence="4" id="KW-0677">Repeat</keyword>
<accession>A0AAX2ZKN3</accession>
<dbReference type="PANTHER" id="PTHR43034">
    <property type="entry name" value="ION-TRANSLOCATING OXIDOREDUCTASE COMPLEX SUBUNIT C"/>
    <property type="match status" value="1"/>
</dbReference>
<dbReference type="Pfam" id="PF13375">
    <property type="entry name" value="RnfC_N"/>
    <property type="match status" value="1"/>
</dbReference>
<dbReference type="InterPro" id="IPR010208">
    <property type="entry name" value="Ion_transpt_RnfC/RsxC"/>
</dbReference>
<keyword evidence="11" id="KW-1185">Reference proteome</keyword>
<dbReference type="KEGG" id="tem:JW646_19990"/>
<dbReference type="Gene3D" id="3.40.50.11540">
    <property type="entry name" value="NADH-ubiquinone oxidoreductase 51kDa subunit"/>
    <property type="match status" value="1"/>
</dbReference>
<dbReference type="Pfam" id="PF01512">
    <property type="entry name" value="Complex1_51K"/>
    <property type="match status" value="1"/>
</dbReference>
<dbReference type="InterPro" id="IPR031001">
    <property type="entry name" value="PR_assoc_PrdC"/>
</dbReference>
<keyword evidence="10" id="KW-0614">Plasmid</keyword>
<dbReference type="GO" id="GO:0046872">
    <property type="term" value="F:metal ion binding"/>
    <property type="evidence" value="ECO:0007669"/>
    <property type="project" value="UniProtKB-KW"/>
</dbReference>
<dbReference type="RefSeq" id="WP_228417415.1">
    <property type="nucleotide sequence ID" value="NZ_CP081136.1"/>
</dbReference>
<sequence length="488" mass="52494">MGLQKILLRQHVGAPCEAVVKVGDKVKKGTLIAKPTGLGANIFSSVYGNISEITEDAIIIEKDEEQLEEFIKLEGDDKLQLIKDAGVVGMGGAGFPTAIKLGTKVKYILVNAAECEPLLHHNVDQMVDNTDMTVRGLKYVMEICQAEKGIFALKAKNQKAVDALVEGTKGDDSLDIHLLPDIYPMGEERAVVREVLGILLQPTDLPSVADAVVINVETLQRVAEAIELKKPCFSKNVTVVGKLKGGTEPHVFMDVPVGTSVKELIERAGGIDGEYGEVIMGGPFTGKACELEAPITKTTGGIIVTQPFEDLKGEKMGLLVCACGGNEERMQDLAKKMNAEVVCVQKCKQAADVKGNLKCENPGNCPGQALKVMNIKKAGAKHILIGNCTDCSNTVMGSAPKMNIEVHHQTDTVLKTVGKDVIRYMTASKTVPQLGEEVVEEVKTQSVEQPKAETVETVETNFASFTDEGGLVINLKEGKDIRVEFVID</sequence>
<evidence type="ECO:0000259" key="9">
    <source>
        <dbReference type="Pfam" id="PF13375"/>
    </source>
</evidence>
<dbReference type="SUPFAM" id="SSF142019">
    <property type="entry name" value="Nqo1 FMN-binding domain-like"/>
    <property type="match status" value="1"/>
</dbReference>
<evidence type="ECO:0000256" key="7">
    <source>
        <dbReference type="ARBA" id="ARBA00023014"/>
    </source>
</evidence>
<name>A0AAX2ZKN3_9FIRM</name>
<keyword evidence="1" id="KW-0813">Transport</keyword>
<dbReference type="InterPro" id="IPR026902">
    <property type="entry name" value="RnfC_N"/>
</dbReference>
<dbReference type="SUPFAM" id="SSF142984">
    <property type="entry name" value="Nqo1 middle domain-like"/>
    <property type="match status" value="1"/>
</dbReference>
<evidence type="ECO:0000256" key="3">
    <source>
        <dbReference type="ARBA" id="ARBA00022723"/>
    </source>
</evidence>
<geneLocation type="plasmid" evidence="10 11">
    <name>unnamed</name>
</geneLocation>
<evidence type="ECO:0000256" key="4">
    <source>
        <dbReference type="ARBA" id="ARBA00022737"/>
    </source>
</evidence>
<keyword evidence="7" id="KW-0411">Iron-sulfur</keyword>
<dbReference type="EMBL" id="CP081136">
    <property type="protein sequence ID" value="UEL49883.1"/>
    <property type="molecule type" value="Genomic_DNA"/>
</dbReference>
<protein>
    <submittedName>
        <fullName evidence="10">Proline reductase-associated electron transfer protein PrdC</fullName>
    </submittedName>
</protein>
<dbReference type="Proteomes" id="UP001198983">
    <property type="component" value="Plasmid unnamed"/>
</dbReference>
<feature type="domain" description="NADH-ubiquinone oxidoreductase 51kDa subunit FMN-binding" evidence="8">
    <location>
        <begin position="82"/>
        <end position="223"/>
    </location>
</feature>
<feature type="domain" description="RnfC Barrel sandwich hybrid" evidence="9">
    <location>
        <begin position="6"/>
        <end position="61"/>
    </location>
</feature>
<organism evidence="10 11">
    <name type="scientific">Terrisporobacter hibernicus</name>
    <dbReference type="NCBI Taxonomy" id="2813371"/>
    <lineage>
        <taxon>Bacteria</taxon>
        <taxon>Bacillati</taxon>
        <taxon>Bacillota</taxon>
        <taxon>Clostridia</taxon>
        <taxon>Peptostreptococcales</taxon>
        <taxon>Peptostreptococcaceae</taxon>
        <taxon>Terrisporobacter</taxon>
    </lineage>
</organism>
<dbReference type="PANTHER" id="PTHR43034:SF2">
    <property type="entry name" value="ION-TRANSLOCATING OXIDOREDUCTASE COMPLEX SUBUNIT C"/>
    <property type="match status" value="1"/>
</dbReference>
<evidence type="ECO:0000259" key="8">
    <source>
        <dbReference type="Pfam" id="PF01512"/>
    </source>
</evidence>
<dbReference type="GO" id="GO:0051539">
    <property type="term" value="F:4 iron, 4 sulfur cluster binding"/>
    <property type="evidence" value="ECO:0007669"/>
    <property type="project" value="UniProtKB-KW"/>
</dbReference>
<evidence type="ECO:0000256" key="5">
    <source>
        <dbReference type="ARBA" id="ARBA00022982"/>
    </source>
</evidence>
<evidence type="ECO:0000313" key="10">
    <source>
        <dbReference type="EMBL" id="UEL49883.1"/>
    </source>
</evidence>
<dbReference type="GO" id="GO:0009055">
    <property type="term" value="F:electron transfer activity"/>
    <property type="evidence" value="ECO:0007669"/>
    <property type="project" value="InterPro"/>
</dbReference>
<keyword evidence="6" id="KW-0408">Iron</keyword>
<proteinExistence type="predicted"/>
<gene>
    <name evidence="10" type="primary">prdC</name>
    <name evidence="10" type="ORF">JW646_19990</name>
</gene>
<keyword evidence="3" id="KW-0479">Metal-binding</keyword>
<dbReference type="InterPro" id="IPR037225">
    <property type="entry name" value="Nuo51_FMN-bd_sf"/>
</dbReference>
<evidence type="ECO:0000313" key="11">
    <source>
        <dbReference type="Proteomes" id="UP001198983"/>
    </source>
</evidence>
<dbReference type="InterPro" id="IPR011538">
    <property type="entry name" value="Nuo51_FMN-bd"/>
</dbReference>
<keyword evidence="5" id="KW-0249">Electron transport</keyword>
<dbReference type="NCBIfam" id="TIGR04481">
    <property type="entry name" value="PR_assoc_PrdC"/>
    <property type="match status" value="1"/>
</dbReference>
<dbReference type="AlphaFoldDB" id="A0AAX2ZKN3"/>
<evidence type="ECO:0000256" key="2">
    <source>
        <dbReference type="ARBA" id="ARBA00022485"/>
    </source>
</evidence>